<dbReference type="GO" id="GO:0005737">
    <property type="term" value="C:cytoplasm"/>
    <property type="evidence" value="ECO:0007669"/>
    <property type="project" value="TreeGrafter"/>
</dbReference>
<dbReference type="PROSITE" id="PS50076">
    <property type="entry name" value="DNAJ_2"/>
    <property type="match status" value="1"/>
</dbReference>
<feature type="compositionally biased region" description="Basic residues" evidence="5">
    <location>
        <begin position="614"/>
        <end position="625"/>
    </location>
</feature>
<feature type="region of interest" description="Disordered" evidence="5">
    <location>
        <begin position="439"/>
        <end position="462"/>
    </location>
</feature>
<proteinExistence type="predicted"/>
<feature type="compositionally biased region" description="Polar residues" evidence="5">
    <location>
        <begin position="712"/>
        <end position="724"/>
    </location>
</feature>
<gene>
    <name evidence="8" type="ORF">AWRI3579_g587</name>
</gene>
<feature type="region of interest" description="Disordered" evidence="5">
    <location>
        <begin position="700"/>
        <end position="724"/>
    </location>
</feature>
<accession>A0A1E5RNV1</accession>
<feature type="compositionally biased region" description="Polar residues" evidence="5">
    <location>
        <begin position="629"/>
        <end position="638"/>
    </location>
</feature>
<keyword evidence="2 4" id="KW-0863">Zinc-finger</keyword>
<dbReference type="SUPFAM" id="SSF57667">
    <property type="entry name" value="beta-beta-alpha zinc fingers"/>
    <property type="match status" value="1"/>
</dbReference>
<evidence type="ECO:0000256" key="3">
    <source>
        <dbReference type="ARBA" id="ARBA00022833"/>
    </source>
</evidence>
<name>A0A1E5RNV1_9ASCO</name>
<dbReference type="FunFam" id="1.10.287.110:FF:000046">
    <property type="entry name" value="dnaJ homolog subfamily C member 21"/>
    <property type="match status" value="1"/>
</dbReference>
<dbReference type="InterPro" id="IPR036869">
    <property type="entry name" value="J_dom_sf"/>
</dbReference>
<dbReference type="CDD" id="cd06257">
    <property type="entry name" value="DnaJ"/>
    <property type="match status" value="1"/>
</dbReference>
<feature type="region of interest" description="Disordered" evidence="5">
    <location>
        <begin position="491"/>
        <end position="531"/>
    </location>
</feature>
<keyword evidence="1" id="KW-0479">Metal-binding</keyword>
<dbReference type="InterPro" id="IPR036236">
    <property type="entry name" value="Znf_C2H2_sf"/>
</dbReference>
<dbReference type="InterPro" id="IPR001623">
    <property type="entry name" value="DnaJ_domain"/>
</dbReference>
<evidence type="ECO:0000313" key="8">
    <source>
        <dbReference type="EMBL" id="OEJ88562.1"/>
    </source>
</evidence>
<feature type="compositionally biased region" description="Low complexity" evidence="5">
    <location>
        <begin position="598"/>
        <end position="613"/>
    </location>
</feature>
<organism evidence="8 9">
    <name type="scientific">Hanseniaspora osmophila</name>
    <dbReference type="NCBI Taxonomy" id="56408"/>
    <lineage>
        <taxon>Eukaryota</taxon>
        <taxon>Fungi</taxon>
        <taxon>Dikarya</taxon>
        <taxon>Ascomycota</taxon>
        <taxon>Saccharomycotina</taxon>
        <taxon>Saccharomycetes</taxon>
        <taxon>Saccharomycodales</taxon>
        <taxon>Saccharomycodaceae</taxon>
        <taxon>Hanseniaspora</taxon>
    </lineage>
</organism>
<dbReference type="SUPFAM" id="SSF46565">
    <property type="entry name" value="Chaperone J-domain"/>
    <property type="match status" value="1"/>
</dbReference>
<dbReference type="InterPro" id="IPR051964">
    <property type="entry name" value="Chaperone_stress_response"/>
</dbReference>
<dbReference type="PANTHER" id="PTHR44029:SF1">
    <property type="entry name" value="DNAJ HOMOLOG SUBFAMILY C MEMBER 21"/>
    <property type="match status" value="1"/>
</dbReference>
<dbReference type="PROSITE" id="PS00028">
    <property type="entry name" value="ZINC_FINGER_C2H2_1"/>
    <property type="match status" value="2"/>
</dbReference>
<dbReference type="SMART" id="SM00355">
    <property type="entry name" value="ZnF_C2H2"/>
    <property type="match status" value="2"/>
</dbReference>
<comment type="caution">
    <text evidence="8">The sequence shown here is derived from an EMBL/GenBank/DDBJ whole genome shotgun (WGS) entry which is preliminary data.</text>
</comment>
<dbReference type="PANTHER" id="PTHR44029">
    <property type="entry name" value="DNAJ HOMOLOG SUBFAMILY C MEMBER 21"/>
    <property type="match status" value="1"/>
</dbReference>
<dbReference type="Gene3D" id="3.30.160.60">
    <property type="entry name" value="Classic Zinc Finger"/>
    <property type="match status" value="1"/>
</dbReference>
<reference evidence="9" key="1">
    <citation type="journal article" date="2016" name="Genome Announc.">
        <title>Genome sequences of three species of Hanseniaspora isolated from spontaneous wine fermentations.</title>
        <authorList>
            <person name="Sternes P.R."/>
            <person name="Lee D."/>
            <person name="Kutyna D.R."/>
            <person name="Borneman A.R."/>
        </authorList>
    </citation>
    <scope>NUCLEOTIDE SEQUENCE [LARGE SCALE GENOMIC DNA]</scope>
    <source>
        <strain evidence="9">AWRI3579</strain>
    </source>
</reference>
<dbReference type="AlphaFoldDB" id="A0A1E5RNV1"/>
<evidence type="ECO:0000259" key="6">
    <source>
        <dbReference type="PROSITE" id="PS50076"/>
    </source>
</evidence>
<dbReference type="Proteomes" id="UP000095728">
    <property type="component" value="Unassembled WGS sequence"/>
</dbReference>
<dbReference type="PROSITE" id="PS00636">
    <property type="entry name" value="DNAJ_1"/>
    <property type="match status" value="1"/>
</dbReference>
<dbReference type="STRING" id="56408.A0A1E5RNV1"/>
<evidence type="ECO:0000256" key="4">
    <source>
        <dbReference type="PROSITE-ProRule" id="PRU00042"/>
    </source>
</evidence>
<keyword evidence="3" id="KW-0862">Zinc</keyword>
<dbReference type="Pfam" id="PF00226">
    <property type="entry name" value="DnaJ"/>
    <property type="match status" value="1"/>
</dbReference>
<protein>
    <submittedName>
        <fullName evidence="8">J protein JJJ1</fullName>
    </submittedName>
</protein>
<dbReference type="PROSITE" id="PS50157">
    <property type="entry name" value="ZINC_FINGER_C2H2_2"/>
    <property type="match status" value="1"/>
</dbReference>
<dbReference type="Pfam" id="PF21884">
    <property type="entry name" value="ZUO1-like_ZHD"/>
    <property type="match status" value="1"/>
</dbReference>
<dbReference type="InterPro" id="IPR022755">
    <property type="entry name" value="Znf_C2H2_jaz"/>
</dbReference>
<dbReference type="SMART" id="SM00271">
    <property type="entry name" value="DnaJ"/>
    <property type="match status" value="1"/>
</dbReference>
<dbReference type="InterPro" id="IPR013087">
    <property type="entry name" value="Znf_C2H2_type"/>
</dbReference>
<evidence type="ECO:0000256" key="2">
    <source>
        <dbReference type="ARBA" id="ARBA00022771"/>
    </source>
</evidence>
<feature type="region of interest" description="Disordered" evidence="5">
    <location>
        <begin position="598"/>
        <end position="651"/>
    </location>
</feature>
<keyword evidence="9" id="KW-1185">Reference proteome</keyword>
<evidence type="ECO:0000259" key="7">
    <source>
        <dbReference type="PROSITE" id="PS50157"/>
    </source>
</evidence>
<feature type="domain" description="C2H2-type" evidence="7">
    <location>
        <begin position="380"/>
        <end position="409"/>
    </location>
</feature>
<dbReference type="PRINTS" id="PR00625">
    <property type="entry name" value="JDOMAIN"/>
</dbReference>
<dbReference type="InterPro" id="IPR018253">
    <property type="entry name" value="DnaJ_domain_CS"/>
</dbReference>
<feature type="domain" description="J" evidence="6">
    <location>
        <begin position="10"/>
        <end position="76"/>
    </location>
</feature>
<evidence type="ECO:0000256" key="1">
    <source>
        <dbReference type="ARBA" id="ARBA00022723"/>
    </source>
</evidence>
<evidence type="ECO:0000313" key="9">
    <source>
        <dbReference type="Proteomes" id="UP000095728"/>
    </source>
</evidence>
<dbReference type="FunCoup" id="A0A1E5RNV1">
    <property type="interactions" value="909"/>
</dbReference>
<dbReference type="InParanoid" id="A0A1E5RNV1"/>
<sequence length="724" mass="83571">MSRQNETKTCYYELLGVESTASSVEIKKAYRKQALVYHPDKNPDNIEEATLRFSEISIAYETLADPQERSWYDSHKNEVLYGGSGETGDAEDGTYEYYDSNDPIVTGITCDEIMKFFMPSLYTRLDDSPAGLYQIAGKVFSRIAKDEILFARRLGLESKIKFEDDFYEQDIRQDGYVETCKKYGNSNGISGSTLLWPSYGYSETSYEDLKKFYKKWGSFNTVKNFAWKDEYRIFRNYDRRTKRELNKRNERIRNQFKNEYNKTVKNYVNLMKKYDMRMKLGAKREEDAKRLQRLKDFEALKQKVQTKSSATENIQYEEQAWQAVDESMYKELEKTLADFDDSGNLSCDEKQGNEKTALHADASFQEDYSKEDEEEVVYVYECFVCNKTFKSDKQLTNHNNSKMHKQKLNQLQREMKQQDMELGLDQVSDFEDFESANEDDCEEGEGAVITKEDDATDVDQGNNDLLDEMENVQDLDALQAELDKLDAELEALGSEEDSEEELDADELDAGEERTANTFEFEPDFEIDTDIDHSDDSITIFEPQKIVSKNTNLDNTKSDSIQVTQASDQEDLQNNLDVDDLANLLSSLNDKKKPKKFNFAENESDWNGNGSTSNKKGKKSKKKKVKPRQESSSTTTDHTPISDAPPTKTQNFENVLSPETVCGKCGVVCETRNQLFKHVKLTGHISSPKEVEMQLKNFKKLQKKKKGTRKTQMEQQHNLTNHPYT</sequence>
<feature type="compositionally biased region" description="Acidic residues" evidence="5">
    <location>
        <begin position="493"/>
        <end position="509"/>
    </location>
</feature>
<dbReference type="OrthoDB" id="5894at2759"/>
<dbReference type="EMBL" id="LPNM01000005">
    <property type="protein sequence ID" value="OEJ88562.1"/>
    <property type="molecule type" value="Genomic_DNA"/>
</dbReference>
<dbReference type="Gene3D" id="1.10.287.110">
    <property type="entry name" value="DnaJ domain"/>
    <property type="match status" value="1"/>
</dbReference>
<evidence type="ECO:0000256" key="5">
    <source>
        <dbReference type="SAM" id="MobiDB-lite"/>
    </source>
</evidence>
<dbReference type="Pfam" id="PF12171">
    <property type="entry name" value="zf-C2H2_jaz"/>
    <property type="match status" value="1"/>
</dbReference>
<dbReference type="InterPro" id="IPR054076">
    <property type="entry name" value="ZUO1-like_ZHD"/>
</dbReference>
<dbReference type="GO" id="GO:0008270">
    <property type="term" value="F:zinc ion binding"/>
    <property type="evidence" value="ECO:0007669"/>
    <property type="project" value="UniProtKB-KW"/>
</dbReference>